<organism evidence="3 4">
    <name type="scientific">Rhizobium calliandrae</name>
    <dbReference type="NCBI Taxonomy" id="1312182"/>
    <lineage>
        <taxon>Bacteria</taxon>
        <taxon>Pseudomonadati</taxon>
        <taxon>Pseudomonadota</taxon>
        <taxon>Alphaproteobacteria</taxon>
        <taxon>Hyphomicrobiales</taxon>
        <taxon>Rhizobiaceae</taxon>
        <taxon>Rhizobium/Agrobacterium group</taxon>
        <taxon>Rhizobium</taxon>
    </lineage>
</organism>
<reference evidence="3" key="1">
    <citation type="submission" date="2023-06" db="EMBL/GenBank/DDBJ databases">
        <title>Phylogenetic Diversity of Rhizobium strains.</title>
        <authorList>
            <person name="Moura F.T."/>
            <person name="Helene L.C.F."/>
            <person name="Hungria M."/>
        </authorList>
    </citation>
    <scope>NUCLEOTIDE SEQUENCE</scope>
    <source>
        <strain evidence="3">CCGE524</strain>
    </source>
</reference>
<protein>
    <recommendedName>
        <fullName evidence="1">Aminopyrimidine aminohydrolase</fullName>
        <ecNumber evidence="1">3.5.99.2</ecNumber>
    </recommendedName>
</protein>
<dbReference type="EC" id="3.5.99.2" evidence="1"/>
<gene>
    <name evidence="3" type="primary">tenA</name>
    <name evidence="3" type="ORF">PY650_03840</name>
</gene>
<sequence>MDGIRQGTETTESFTDAAWDRIKPIMVEIERLPLLERLSEGTLPPEVFRHYILQDAIYLKHYARCLAIVAAKAPDNAQVLRFLGSAQKAITVEQGLHAGFLMQFGISSADVSAAEPSPACFAYTNFLLATAYHSSYAVALSAVLPCFWIYWHVGEGIKSKPAIEGNVFQAWINTYGDPQFAAGAREVIALTDIAARAASAAERRQMSDAFVRAAQYEWMFWDSAWRLEKWPACPTLPGCKIA</sequence>
<keyword evidence="1" id="KW-0784">Thiamine biosynthesis</keyword>
<dbReference type="PANTHER" id="PTHR43198">
    <property type="entry name" value="BIFUNCTIONAL TH2 PROTEIN"/>
    <property type="match status" value="1"/>
</dbReference>
<comment type="pathway">
    <text evidence="1">Cofactor biosynthesis; thiamine diphosphate biosynthesis.</text>
</comment>
<evidence type="ECO:0000256" key="1">
    <source>
        <dbReference type="RuleBase" id="RU363093"/>
    </source>
</evidence>
<dbReference type="PANTHER" id="PTHR43198:SF2">
    <property type="entry name" value="SI:CH1073-67J19.1-RELATED"/>
    <property type="match status" value="1"/>
</dbReference>
<dbReference type="EMBL" id="JARFYN010000003">
    <property type="protein sequence ID" value="MDL2404801.1"/>
    <property type="molecule type" value="Genomic_DNA"/>
</dbReference>
<dbReference type="RefSeq" id="WP_285877729.1">
    <property type="nucleotide sequence ID" value="NZ_JARFYN010000003.1"/>
</dbReference>
<feature type="domain" description="Thiaminase-2/PQQC" evidence="2">
    <location>
        <begin position="19"/>
        <end position="226"/>
    </location>
</feature>
<dbReference type="Gene3D" id="1.20.910.10">
    <property type="entry name" value="Heme oxygenase-like"/>
    <property type="match status" value="1"/>
</dbReference>
<dbReference type="NCBIfam" id="TIGR04306">
    <property type="entry name" value="salvage_TenA"/>
    <property type="match status" value="1"/>
</dbReference>
<comment type="function">
    <text evidence="1">Catalyzes an amino-pyrimidine hydrolysis reaction at the C5' of the pyrimidine moiety of thiamine compounds, a reaction that is part of a thiamine salvage pathway.</text>
</comment>
<keyword evidence="4" id="KW-1185">Reference proteome</keyword>
<dbReference type="Pfam" id="PF03070">
    <property type="entry name" value="TENA_THI-4"/>
    <property type="match status" value="1"/>
</dbReference>
<evidence type="ECO:0000259" key="2">
    <source>
        <dbReference type="Pfam" id="PF03070"/>
    </source>
</evidence>
<evidence type="ECO:0000313" key="4">
    <source>
        <dbReference type="Proteomes" id="UP001172630"/>
    </source>
</evidence>
<comment type="caution">
    <text evidence="3">The sequence shown here is derived from an EMBL/GenBank/DDBJ whole genome shotgun (WGS) entry which is preliminary data.</text>
</comment>
<keyword evidence="1" id="KW-0378">Hydrolase</keyword>
<dbReference type="CDD" id="cd19365">
    <property type="entry name" value="TenA_C-like"/>
    <property type="match status" value="1"/>
</dbReference>
<name>A0ABT7K8J4_9HYPH</name>
<proteinExistence type="inferred from homology"/>
<dbReference type="InterPro" id="IPR016084">
    <property type="entry name" value="Haem_Oase-like_multi-hlx"/>
</dbReference>
<dbReference type="SUPFAM" id="SSF48613">
    <property type="entry name" value="Heme oxygenase-like"/>
    <property type="match status" value="1"/>
</dbReference>
<dbReference type="InterPro" id="IPR050967">
    <property type="entry name" value="Thiamine_Salvage_TenA"/>
</dbReference>
<dbReference type="Proteomes" id="UP001172630">
    <property type="component" value="Unassembled WGS sequence"/>
</dbReference>
<accession>A0ABT7K8J4</accession>
<comment type="similarity">
    <text evidence="1">Belongs to the TenA family.</text>
</comment>
<comment type="catalytic activity">
    <reaction evidence="1">
        <text>thiamine + H2O = 5-(2-hydroxyethyl)-4-methylthiazole + 4-amino-5-hydroxymethyl-2-methylpyrimidine + H(+)</text>
        <dbReference type="Rhea" id="RHEA:17509"/>
        <dbReference type="ChEBI" id="CHEBI:15377"/>
        <dbReference type="ChEBI" id="CHEBI:15378"/>
        <dbReference type="ChEBI" id="CHEBI:16892"/>
        <dbReference type="ChEBI" id="CHEBI:17957"/>
        <dbReference type="ChEBI" id="CHEBI:18385"/>
        <dbReference type="EC" id="3.5.99.2"/>
    </reaction>
</comment>
<evidence type="ECO:0000313" key="3">
    <source>
        <dbReference type="EMBL" id="MDL2404801.1"/>
    </source>
</evidence>
<comment type="catalytic activity">
    <reaction evidence="1">
        <text>4-amino-5-aminomethyl-2-methylpyrimidine + H2O = 4-amino-5-hydroxymethyl-2-methylpyrimidine + NH4(+)</text>
        <dbReference type="Rhea" id="RHEA:31799"/>
        <dbReference type="ChEBI" id="CHEBI:15377"/>
        <dbReference type="ChEBI" id="CHEBI:16892"/>
        <dbReference type="ChEBI" id="CHEBI:28938"/>
        <dbReference type="ChEBI" id="CHEBI:63416"/>
        <dbReference type="EC" id="3.5.99.2"/>
    </reaction>
</comment>
<dbReference type="InterPro" id="IPR004305">
    <property type="entry name" value="Thiaminase-2/PQQC"/>
</dbReference>
<dbReference type="InterPro" id="IPR027574">
    <property type="entry name" value="Thiaminase_II"/>
</dbReference>